<dbReference type="EMBL" id="SJPG01000001">
    <property type="protein sequence ID" value="TWT62727.1"/>
    <property type="molecule type" value="Genomic_DNA"/>
</dbReference>
<dbReference type="SUPFAM" id="SSF46689">
    <property type="entry name" value="Homeodomain-like"/>
    <property type="match status" value="2"/>
</dbReference>
<evidence type="ECO:0000313" key="5">
    <source>
        <dbReference type="EMBL" id="TWT62727.1"/>
    </source>
</evidence>
<evidence type="ECO:0000313" key="6">
    <source>
        <dbReference type="Proteomes" id="UP000316095"/>
    </source>
</evidence>
<gene>
    <name evidence="5" type="primary">melR</name>
    <name evidence="5" type="ORF">Pan54_34720</name>
</gene>
<dbReference type="Gene3D" id="3.30.450.20">
    <property type="entry name" value="PAS domain"/>
    <property type="match status" value="1"/>
</dbReference>
<feature type="domain" description="HTH araC/xylS-type" evidence="4">
    <location>
        <begin position="152"/>
        <end position="250"/>
    </location>
</feature>
<accession>A0A5C5XHZ6</accession>
<dbReference type="Proteomes" id="UP000316095">
    <property type="component" value="Unassembled WGS sequence"/>
</dbReference>
<dbReference type="Gene3D" id="1.10.10.60">
    <property type="entry name" value="Homeodomain-like"/>
    <property type="match status" value="2"/>
</dbReference>
<dbReference type="InterPro" id="IPR000014">
    <property type="entry name" value="PAS"/>
</dbReference>
<dbReference type="InterPro" id="IPR009057">
    <property type="entry name" value="Homeodomain-like_sf"/>
</dbReference>
<dbReference type="Pfam" id="PF12833">
    <property type="entry name" value="HTH_18"/>
    <property type="match status" value="1"/>
</dbReference>
<dbReference type="PANTHER" id="PTHR46796:SF13">
    <property type="entry name" value="HTH-TYPE TRANSCRIPTIONAL ACTIVATOR RHAS"/>
    <property type="match status" value="1"/>
</dbReference>
<evidence type="ECO:0000256" key="1">
    <source>
        <dbReference type="ARBA" id="ARBA00023015"/>
    </source>
</evidence>
<dbReference type="AlphaFoldDB" id="A0A5C5XHZ6"/>
<dbReference type="InterPro" id="IPR018060">
    <property type="entry name" value="HTH_AraC"/>
</dbReference>
<dbReference type="InterPro" id="IPR018062">
    <property type="entry name" value="HTH_AraC-typ_CS"/>
</dbReference>
<evidence type="ECO:0000256" key="2">
    <source>
        <dbReference type="ARBA" id="ARBA00023125"/>
    </source>
</evidence>
<keyword evidence="2" id="KW-0238">DNA-binding</keyword>
<name>A0A5C5XHZ6_9PLAN</name>
<keyword evidence="3" id="KW-0804">Transcription</keyword>
<evidence type="ECO:0000256" key="3">
    <source>
        <dbReference type="ARBA" id="ARBA00023163"/>
    </source>
</evidence>
<dbReference type="InterPro" id="IPR035965">
    <property type="entry name" value="PAS-like_dom_sf"/>
</dbReference>
<keyword evidence="6" id="KW-1185">Reference proteome</keyword>
<keyword evidence="1" id="KW-0805">Transcription regulation</keyword>
<dbReference type="GO" id="GO:0043565">
    <property type="term" value="F:sequence-specific DNA binding"/>
    <property type="evidence" value="ECO:0007669"/>
    <property type="project" value="InterPro"/>
</dbReference>
<dbReference type="PRINTS" id="PR00032">
    <property type="entry name" value="HTHARAC"/>
</dbReference>
<dbReference type="CDD" id="cd00130">
    <property type="entry name" value="PAS"/>
    <property type="match status" value="1"/>
</dbReference>
<evidence type="ECO:0000259" key="4">
    <source>
        <dbReference type="PROSITE" id="PS01124"/>
    </source>
</evidence>
<sequence>MVKKYKNHHENRLQILYEHFPALKIIVEMFSTLDDINLCIKDVDGHYLYVNHAFLRSVPRFRREEVLGKTAFQIYSESLAIGYQHQDQQLLSRGENLSDQLEMITNPDGTLGWYLTNKYLLIDQKKQVHAIIGMSRDLHAVSTKDPRYAKLAVALRKIQTCYNEPLRIQELADEIGLSMSQFERLMHSMIQITPRQYLTRQRVEAAALLLRNTDKKVVDIALDCGFSDQASFSKQFKKITGLPPLRYRSVNRPD</sequence>
<dbReference type="PANTHER" id="PTHR46796">
    <property type="entry name" value="HTH-TYPE TRANSCRIPTIONAL ACTIVATOR RHAS-RELATED"/>
    <property type="match status" value="1"/>
</dbReference>
<dbReference type="InterPro" id="IPR020449">
    <property type="entry name" value="Tscrpt_reg_AraC-type_HTH"/>
</dbReference>
<organism evidence="5 6">
    <name type="scientific">Rubinisphaera italica</name>
    <dbReference type="NCBI Taxonomy" id="2527969"/>
    <lineage>
        <taxon>Bacteria</taxon>
        <taxon>Pseudomonadati</taxon>
        <taxon>Planctomycetota</taxon>
        <taxon>Planctomycetia</taxon>
        <taxon>Planctomycetales</taxon>
        <taxon>Planctomycetaceae</taxon>
        <taxon>Rubinisphaera</taxon>
    </lineage>
</organism>
<dbReference type="Pfam" id="PF08448">
    <property type="entry name" value="PAS_4"/>
    <property type="match status" value="1"/>
</dbReference>
<protein>
    <submittedName>
        <fullName evidence="5">Melibiose operon regulatory protein</fullName>
    </submittedName>
</protein>
<dbReference type="NCBIfam" id="TIGR00229">
    <property type="entry name" value="sensory_box"/>
    <property type="match status" value="1"/>
</dbReference>
<dbReference type="OrthoDB" id="9806208at2"/>
<proteinExistence type="predicted"/>
<dbReference type="InterPro" id="IPR050204">
    <property type="entry name" value="AraC_XylS_family_regulators"/>
</dbReference>
<dbReference type="PROSITE" id="PS00041">
    <property type="entry name" value="HTH_ARAC_FAMILY_1"/>
    <property type="match status" value="1"/>
</dbReference>
<dbReference type="PROSITE" id="PS01124">
    <property type="entry name" value="HTH_ARAC_FAMILY_2"/>
    <property type="match status" value="1"/>
</dbReference>
<reference evidence="5 6" key="1">
    <citation type="submission" date="2019-02" db="EMBL/GenBank/DDBJ databases">
        <title>Deep-cultivation of Planctomycetes and their phenomic and genomic characterization uncovers novel biology.</title>
        <authorList>
            <person name="Wiegand S."/>
            <person name="Jogler M."/>
            <person name="Boedeker C."/>
            <person name="Pinto D."/>
            <person name="Vollmers J."/>
            <person name="Rivas-Marin E."/>
            <person name="Kohn T."/>
            <person name="Peeters S.H."/>
            <person name="Heuer A."/>
            <person name="Rast P."/>
            <person name="Oberbeckmann S."/>
            <person name="Bunk B."/>
            <person name="Jeske O."/>
            <person name="Meyerdierks A."/>
            <person name="Storesund J.E."/>
            <person name="Kallscheuer N."/>
            <person name="Luecker S."/>
            <person name="Lage O.M."/>
            <person name="Pohl T."/>
            <person name="Merkel B.J."/>
            <person name="Hornburger P."/>
            <person name="Mueller R.-W."/>
            <person name="Bruemmer F."/>
            <person name="Labrenz M."/>
            <person name="Spormann A.M."/>
            <person name="Op Den Camp H."/>
            <person name="Overmann J."/>
            <person name="Amann R."/>
            <person name="Jetten M.S.M."/>
            <person name="Mascher T."/>
            <person name="Medema M.H."/>
            <person name="Devos D.P."/>
            <person name="Kaster A.-K."/>
            <person name="Ovreas L."/>
            <person name="Rohde M."/>
            <person name="Galperin M.Y."/>
            <person name="Jogler C."/>
        </authorList>
    </citation>
    <scope>NUCLEOTIDE SEQUENCE [LARGE SCALE GENOMIC DNA]</scope>
    <source>
        <strain evidence="5 6">Pan54</strain>
    </source>
</reference>
<comment type="caution">
    <text evidence="5">The sequence shown here is derived from an EMBL/GenBank/DDBJ whole genome shotgun (WGS) entry which is preliminary data.</text>
</comment>
<dbReference type="InterPro" id="IPR013656">
    <property type="entry name" value="PAS_4"/>
</dbReference>
<dbReference type="SMART" id="SM00342">
    <property type="entry name" value="HTH_ARAC"/>
    <property type="match status" value="1"/>
</dbReference>
<dbReference type="SUPFAM" id="SSF55785">
    <property type="entry name" value="PYP-like sensor domain (PAS domain)"/>
    <property type="match status" value="1"/>
</dbReference>
<dbReference type="GO" id="GO:0003700">
    <property type="term" value="F:DNA-binding transcription factor activity"/>
    <property type="evidence" value="ECO:0007669"/>
    <property type="project" value="InterPro"/>
</dbReference>